<evidence type="ECO:0000313" key="1">
    <source>
        <dbReference type="EMBL" id="MCI56240.1"/>
    </source>
</evidence>
<dbReference type="EMBL" id="LXQA010509188">
    <property type="protein sequence ID" value="MCI56240.1"/>
    <property type="molecule type" value="Genomic_DNA"/>
</dbReference>
<sequence>WCWVLLLFCLFGNAVVLGFGVVMG</sequence>
<dbReference type="Proteomes" id="UP000265520">
    <property type="component" value="Unassembled WGS sequence"/>
</dbReference>
<accession>A0A392T7V4</accession>
<keyword evidence="2" id="KW-1185">Reference proteome</keyword>
<comment type="caution">
    <text evidence="1">The sequence shown here is derived from an EMBL/GenBank/DDBJ whole genome shotgun (WGS) entry which is preliminary data.</text>
</comment>
<name>A0A392T7V4_9FABA</name>
<organism evidence="1 2">
    <name type="scientific">Trifolium medium</name>
    <dbReference type="NCBI Taxonomy" id="97028"/>
    <lineage>
        <taxon>Eukaryota</taxon>
        <taxon>Viridiplantae</taxon>
        <taxon>Streptophyta</taxon>
        <taxon>Embryophyta</taxon>
        <taxon>Tracheophyta</taxon>
        <taxon>Spermatophyta</taxon>
        <taxon>Magnoliopsida</taxon>
        <taxon>eudicotyledons</taxon>
        <taxon>Gunneridae</taxon>
        <taxon>Pentapetalae</taxon>
        <taxon>rosids</taxon>
        <taxon>fabids</taxon>
        <taxon>Fabales</taxon>
        <taxon>Fabaceae</taxon>
        <taxon>Papilionoideae</taxon>
        <taxon>50 kb inversion clade</taxon>
        <taxon>NPAAA clade</taxon>
        <taxon>Hologalegina</taxon>
        <taxon>IRL clade</taxon>
        <taxon>Trifolieae</taxon>
        <taxon>Trifolium</taxon>
    </lineage>
</organism>
<feature type="non-terminal residue" evidence="1">
    <location>
        <position position="1"/>
    </location>
</feature>
<evidence type="ECO:0000313" key="2">
    <source>
        <dbReference type="Proteomes" id="UP000265520"/>
    </source>
</evidence>
<reference evidence="1 2" key="1">
    <citation type="journal article" date="2018" name="Front. Plant Sci.">
        <title>Red Clover (Trifolium pratense) and Zigzag Clover (T. medium) - A Picture of Genomic Similarities and Differences.</title>
        <authorList>
            <person name="Dluhosova J."/>
            <person name="Istvanek J."/>
            <person name="Nedelnik J."/>
            <person name="Repkova J."/>
        </authorList>
    </citation>
    <scope>NUCLEOTIDE SEQUENCE [LARGE SCALE GENOMIC DNA]</scope>
    <source>
        <strain evidence="2">cv. 10/8</strain>
        <tissue evidence="1">Leaf</tissue>
    </source>
</reference>
<dbReference type="AlphaFoldDB" id="A0A392T7V4"/>
<proteinExistence type="predicted"/>
<protein>
    <submittedName>
        <fullName evidence="1">Uncharacterized protein</fullName>
    </submittedName>
</protein>